<gene>
    <name evidence="2" type="ORF">EAH73_08035</name>
</gene>
<accession>A0A502GVE7</accession>
<feature type="compositionally biased region" description="Gly residues" evidence="1">
    <location>
        <begin position="44"/>
        <end position="54"/>
    </location>
</feature>
<feature type="compositionally biased region" description="Polar residues" evidence="1">
    <location>
        <begin position="15"/>
        <end position="27"/>
    </location>
</feature>
<organism evidence="2 3">
    <name type="scientific">Hymenobacter nivis</name>
    <dbReference type="NCBI Taxonomy" id="1850093"/>
    <lineage>
        <taxon>Bacteria</taxon>
        <taxon>Pseudomonadati</taxon>
        <taxon>Bacteroidota</taxon>
        <taxon>Cytophagia</taxon>
        <taxon>Cytophagales</taxon>
        <taxon>Hymenobacteraceae</taxon>
        <taxon>Hymenobacter</taxon>
    </lineage>
</organism>
<keyword evidence="3" id="KW-1185">Reference proteome</keyword>
<proteinExistence type="predicted"/>
<evidence type="ECO:0000313" key="3">
    <source>
        <dbReference type="Proteomes" id="UP000317646"/>
    </source>
</evidence>
<dbReference type="AlphaFoldDB" id="A0A502GVE7"/>
<evidence type="ECO:0000313" key="2">
    <source>
        <dbReference type="EMBL" id="TPG66357.1"/>
    </source>
</evidence>
<reference evidence="2 3" key="1">
    <citation type="journal article" date="2019" name="Environ. Microbiol.">
        <title>Species interactions and distinct microbial communities in high Arctic permafrost affected cryosols are associated with the CH4 and CO2 gas fluxes.</title>
        <authorList>
            <person name="Altshuler I."/>
            <person name="Hamel J."/>
            <person name="Turney S."/>
            <person name="Magnuson E."/>
            <person name="Levesque R."/>
            <person name="Greer C."/>
            <person name="Whyte L.G."/>
        </authorList>
    </citation>
    <scope>NUCLEOTIDE SEQUENCE [LARGE SCALE GENOMIC DNA]</scope>
    <source>
        <strain evidence="2 3">S9.2P</strain>
    </source>
</reference>
<protein>
    <submittedName>
        <fullName evidence="2">Uncharacterized protein</fullName>
    </submittedName>
</protein>
<evidence type="ECO:0000256" key="1">
    <source>
        <dbReference type="SAM" id="MobiDB-lite"/>
    </source>
</evidence>
<dbReference type="EMBL" id="RCYZ01000003">
    <property type="protein sequence ID" value="TPG66357.1"/>
    <property type="molecule type" value="Genomic_DNA"/>
</dbReference>
<feature type="region of interest" description="Disordered" evidence="1">
    <location>
        <begin position="1"/>
        <end position="106"/>
    </location>
</feature>
<comment type="caution">
    <text evidence="2">The sequence shown here is derived from an EMBL/GenBank/DDBJ whole genome shotgun (WGS) entry which is preliminary data.</text>
</comment>
<name>A0A502GVE7_9BACT</name>
<feature type="compositionally biased region" description="Low complexity" evidence="1">
    <location>
        <begin position="75"/>
        <end position="106"/>
    </location>
</feature>
<feature type="compositionally biased region" description="Low complexity" evidence="1">
    <location>
        <begin position="1"/>
        <end position="14"/>
    </location>
</feature>
<dbReference type="Proteomes" id="UP000317646">
    <property type="component" value="Unassembled WGS sequence"/>
</dbReference>
<sequence>MLLGGLSLSSCGGSENSTSTPTSTLGVESNAGKVGGLADSTAGGAMGVPTGGTGNASMDGTDTGNSMNGGGTGSSGTSNTGATMGNSPAGTSTTGSTGASKSTGAN</sequence>